<organism evidence="2 3">
    <name type="scientific">Streptomyces harbinensis</name>
    <dbReference type="NCBI Taxonomy" id="1176198"/>
    <lineage>
        <taxon>Bacteria</taxon>
        <taxon>Bacillati</taxon>
        <taxon>Actinomycetota</taxon>
        <taxon>Actinomycetes</taxon>
        <taxon>Kitasatosporales</taxon>
        <taxon>Streptomycetaceae</taxon>
        <taxon>Streptomyces</taxon>
    </lineage>
</organism>
<gene>
    <name evidence="2" type="ORF">SAMN05444716_111126</name>
</gene>
<dbReference type="Proteomes" id="UP000198873">
    <property type="component" value="Unassembled WGS sequence"/>
</dbReference>
<keyword evidence="3" id="KW-1185">Reference proteome</keyword>
<evidence type="ECO:0000313" key="3">
    <source>
        <dbReference type="Proteomes" id="UP000198873"/>
    </source>
</evidence>
<accession>A0A1I6W114</accession>
<dbReference type="PANTHER" id="PTHR43798:SF33">
    <property type="entry name" value="HYDROLASE, PUTATIVE (AFU_ORTHOLOGUE AFUA_2G14860)-RELATED"/>
    <property type="match status" value="1"/>
</dbReference>
<dbReference type="InterPro" id="IPR029058">
    <property type="entry name" value="AB_hydrolase_fold"/>
</dbReference>
<feature type="domain" description="AB hydrolase-1" evidence="1">
    <location>
        <begin position="17"/>
        <end position="136"/>
    </location>
</feature>
<evidence type="ECO:0000313" key="2">
    <source>
        <dbReference type="EMBL" id="SFT19697.1"/>
    </source>
</evidence>
<dbReference type="Pfam" id="PF00561">
    <property type="entry name" value="Abhydrolase_1"/>
    <property type="match status" value="1"/>
</dbReference>
<dbReference type="Gene3D" id="3.40.50.1820">
    <property type="entry name" value="alpha/beta hydrolase"/>
    <property type="match status" value="2"/>
</dbReference>
<dbReference type="STRING" id="1176198.SAMN05444716_111126"/>
<proteinExistence type="predicted"/>
<dbReference type="RefSeq" id="WP_093844343.1">
    <property type="nucleotide sequence ID" value="NZ_FPAB01000011.1"/>
</dbReference>
<dbReference type="AlphaFoldDB" id="A0A1I6W114"/>
<evidence type="ECO:0000259" key="1">
    <source>
        <dbReference type="Pfam" id="PF00561"/>
    </source>
</evidence>
<dbReference type="InterPro" id="IPR000073">
    <property type="entry name" value="AB_hydrolase_1"/>
</dbReference>
<dbReference type="GO" id="GO:0003824">
    <property type="term" value="F:catalytic activity"/>
    <property type="evidence" value="ECO:0007669"/>
    <property type="project" value="UniProtKB-ARBA"/>
</dbReference>
<protein>
    <submittedName>
        <fullName evidence="2">Esterase/lipase</fullName>
    </submittedName>
</protein>
<dbReference type="InterPro" id="IPR050266">
    <property type="entry name" value="AB_hydrolase_sf"/>
</dbReference>
<name>A0A1I6W114_9ACTN</name>
<dbReference type="GO" id="GO:0016020">
    <property type="term" value="C:membrane"/>
    <property type="evidence" value="ECO:0007669"/>
    <property type="project" value="TreeGrafter"/>
</dbReference>
<sequence length="219" mass="22677">MPVSFPPLATAVTGSGPALLLAHGATGSIAGNYAPVIPALATAHTVVAPDYPGSGATPPAGPLDLDTLTDAVVDAAVSRGHARFALLGFSLGTTVAVRAAVRHPERVRALVLTAGFARADAHLLGLLPGWRAAEPARVHPHIDLVPHLDTTADLPRIAVPTLVIAAARDSMVPPANSRLLADRIPGAQYAETDTDHVAMAEDPRGWLAPVLTFLRQERI</sequence>
<reference evidence="3" key="1">
    <citation type="submission" date="2016-10" db="EMBL/GenBank/DDBJ databases">
        <authorList>
            <person name="Varghese N."/>
            <person name="Submissions S."/>
        </authorList>
    </citation>
    <scope>NUCLEOTIDE SEQUENCE [LARGE SCALE GENOMIC DNA]</scope>
    <source>
        <strain evidence="3">CGMCC 4.7047</strain>
    </source>
</reference>
<dbReference type="PRINTS" id="PR00111">
    <property type="entry name" value="ABHYDROLASE"/>
</dbReference>
<dbReference type="SUPFAM" id="SSF53474">
    <property type="entry name" value="alpha/beta-Hydrolases"/>
    <property type="match status" value="1"/>
</dbReference>
<dbReference type="PANTHER" id="PTHR43798">
    <property type="entry name" value="MONOACYLGLYCEROL LIPASE"/>
    <property type="match status" value="1"/>
</dbReference>
<dbReference type="EMBL" id="FPAB01000011">
    <property type="protein sequence ID" value="SFT19697.1"/>
    <property type="molecule type" value="Genomic_DNA"/>
</dbReference>